<proteinExistence type="predicted"/>
<dbReference type="AlphaFoldDB" id="A0AA95KD37"/>
<dbReference type="EMBL" id="CP124755">
    <property type="protein sequence ID" value="WGZ89924.1"/>
    <property type="molecule type" value="Genomic_DNA"/>
</dbReference>
<sequence>MSSFTSKILGTALFAGMLALTPTAQAEPAYQGVNLHADLGNGLYIKVYDRHRPGRHHRPSRRPPPRGYWHGGRWYSGYWHGGRWYGAPRHDGHRYGHGGYGHRHGGYR</sequence>
<protein>
    <submittedName>
        <fullName evidence="2">Uncharacterized protein</fullName>
    </submittedName>
</protein>
<feature type="signal peptide" evidence="1">
    <location>
        <begin position="1"/>
        <end position="26"/>
    </location>
</feature>
<dbReference type="KEGG" id="tdu:QJT80_10470"/>
<accession>A0AA95KD37</accession>
<dbReference type="Proteomes" id="UP001300672">
    <property type="component" value="Chromosome"/>
</dbReference>
<evidence type="ECO:0000313" key="2">
    <source>
        <dbReference type="EMBL" id="WGZ89924.1"/>
    </source>
</evidence>
<reference evidence="2" key="1">
    <citation type="journal article" date="2023" name="Int. J. Mol. Sci.">
        <title>Metagenomics Revealed a New Genus 'Candidatus Thiocaldithrix dubininis' gen. nov., sp. nov. and a New Species 'Candidatus Thiothrix putei' sp. nov. in the Family Thiotrichaceae, Some Members of Which Have Traits of Both Na+- and H+-Motive Energetics.</title>
        <authorList>
            <person name="Ravin N.V."/>
            <person name="Muntyan M.S."/>
            <person name="Smolyakov D.D."/>
            <person name="Rudenko T.S."/>
            <person name="Beletsky A.V."/>
            <person name="Mardanov A.V."/>
            <person name="Grabovich M.Y."/>
        </authorList>
    </citation>
    <scope>NUCLEOTIDE SEQUENCE</scope>
    <source>
        <strain evidence="2">GKL-01</strain>
    </source>
</reference>
<keyword evidence="1" id="KW-0732">Signal</keyword>
<feature type="chain" id="PRO_5041642514" evidence="1">
    <location>
        <begin position="27"/>
        <end position="108"/>
    </location>
</feature>
<gene>
    <name evidence="2" type="ORF">QJT80_10470</name>
</gene>
<reference evidence="2" key="2">
    <citation type="submission" date="2023-04" db="EMBL/GenBank/DDBJ databases">
        <authorList>
            <person name="Beletskiy A.V."/>
            <person name="Mardanov A.V."/>
            <person name="Ravin N.V."/>
        </authorList>
    </citation>
    <scope>NUCLEOTIDE SEQUENCE</scope>
    <source>
        <strain evidence="2">GKL-01</strain>
    </source>
</reference>
<organism evidence="2">
    <name type="scientific">Candidatus Thiocaldithrix dubininis</name>
    <dbReference type="NCBI Taxonomy" id="3080823"/>
    <lineage>
        <taxon>Bacteria</taxon>
        <taxon>Pseudomonadati</taxon>
        <taxon>Pseudomonadota</taxon>
        <taxon>Gammaproteobacteria</taxon>
        <taxon>Thiotrichales</taxon>
        <taxon>Thiotrichaceae</taxon>
        <taxon>Candidatus Thiocaldithrix</taxon>
    </lineage>
</organism>
<name>A0AA95KD37_9GAMM</name>
<evidence type="ECO:0000256" key="1">
    <source>
        <dbReference type="SAM" id="SignalP"/>
    </source>
</evidence>